<dbReference type="Proteomes" id="UP000678499">
    <property type="component" value="Unassembled WGS sequence"/>
</dbReference>
<feature type="non-terminal residue" evidence="2">
    <location>
        <position position="310"/>
    </location>
</feature>
<feature type="transmembrane region" description="Helical" evidence="1">
    <location>
        <begin position="27"/>
        <end position="44"/>
    </location>
</feature>
<keyword evidence="1" id="KW-0812">Transmembrane</keyword>
<dbReference type="EMBL" id="CAJPEX010005339">
    <property type="protein sequence ID" value="CAG0923551.1"/>
    <property type="molecule type" value="Genomic_DNA"/>
</dbReference>
<gene>
    <name evidence="2" type="ORF">NMOB1V02_LOCUS11015</name>
</gene>
<organism evidence="2">
    <name type="scientific">Notodromas monacha</name>
    <dbReference type="NCBI Taxonomy" id="399045"/>
    <lineage>
        <taxon>Eukaryota</taxon>
        <taxon>Metazoa</taxon>
        <taxon>Ecdysozoa</taxon>
        <taxon>Arthropoda</taxon>
        <taxon>Crustacea</taxon>
        <taxon>Oligostraca</taxon>
        <taxon>Ostracoda</taxon>
        <taxon>Podocopa</taxon>
        <taxon>Podocopida</taxon>
        <taxon>Cypridocopina</taxon>
        <taxon>Cypridoidea</taxon>
        <taxon>Cyprididae</taxon>
        <taxon>Notodromas</taxon>
    </lineage>
</organism>
<evidence type="ECO:0000313" key="3">
    <source>
        <dbReference type="Proteomes" id="UP000678499"/>
    </source>
</evidence>
<name>A0A7R9C0J3_9CRUS</name>
<dbReference type="EMBL" id="OA887376">
    <property type="protein sequence ID" value="CAD7283399.1"/>
    <property type="molecule type" value="Genomic_DNA"/>
</dbReference>
<keyword evidence="3" id="KW-1185">Reference proteome</keyword>
<evidence type="ECO:0000313" key="2">
    <source>
        <dbReference type="EMBL" id="CAD7283399.1"/>
    </source>
</evidence>
<keyword evidence="1" id="KW-1133">Transmembrane helix</keyword>
<dbReference type="AlphaFoldDB" id="A0A7R9C0J3"/>
<sequence>MRNPDDFYDELSCIKETVTLTPAKMRVVFAFYLFCVLLTANQFVRGDGTGRELVVIALHKLPEESDLVQRFIQSSVAANLSNIHMVQVQEDHFGDESKFEATKAINKQNNSCEADLDFIKLEHKFFLFNKATGTNPANSKSQLGPQSIHLLVLVPEPTPFVAEFFAGIGALSFPKKHMRISILSLVQVQEDHFGDESKFEATKAINKQNNSCKADLDFIKLEHKFFLFNKATGTNPATDYHNAEVEEFMRTFGKEYAKIVVKRLSSTDSITPTAKEEILGSNNTHTFLLSAAAHLDHPSVLHELLLMNKK</sequence>
<protein>
    <submittedName>
        <fullName evidence="2">Uncharacterized protein</fullName>
    </submittedName>
</protein>
<keyword evidence="1" id="KW-0472">Membrane</keyword>
<proteinExistence type="predicted"/>
<reference evidence="2" key="1">
    <citation type="submission" date="2020-11" db="EMBL/GenBank/DDBJ databases">
        <authorList>
            <person name="Tran Van P."/>
        </authorList>
    </citation>
    <scope>NUCLEOTIDE SEQUENCE</scope>
</reference>
<evidence type="ECO:0000256" key="1">
    <source>
        <dbReference type="SAM" id="Phobius"/>
    </source>
</evidence>
<accession>A0A7R9C0J3</accession>